<organism evidence="7 8">
    <name type="scientific">Microvirga terrestris</name>
    <dbReference type="NCBI Taxonomy" id="2791024"/>
    <lineage>
        <taxon>Bacteria</taxon>
        <taxon>Pseudomonadati</taxon>
        <taxon>Pseudomonadota</taxon>
        <taxon>Alphaproteobacteria</taxon>
        <taxon>Hyphomicrobiales</taxon>
        <taxon>Methylobacteriaceae</taxon>
        <taxon>Microvirga</taxon>
    </lineage>
</organism>
<dbReference type="PRINTS" id="PR00040">
    <property type="entry name" value="HTHMERR"/>
</dbReference>
<reference evidence="7 8" key="1">
    <citation type="submission" date="2020-11" db="EMBL/GenBank/DDBJ databases">
        <authorList>
            <person name="Kim M.K."/>
        </authorList>
    </citation>
    <scope>NUCLEOTIDE SEQUENCE [LARGE SCALE GENOMIC DNA]</scope>
    <source>
        <strain evidence="7 8">BT290</strain>
    </source>
</reference>
<dbReference type="InterPro" id="IPR000551">
    <property type="entry name" value="MerR-type_HTH_dom"/>
</dbReference>
<dbReference type="RefSeq" id="WP_196264507.1">
    <property type="nucleotide sequence ID" value="NZ_JADQDN010000006.1"/>
</dbReference>
<evidence type="ECO:0000313" key="7">
    <source>
        <dbReference type="EMBL" id="MBF9197151.1"/>
    </source>
</evidence>
<sequence>MYLTIEELSEKTRIKIPTIRYYERSAVITPDKRSADSKAKYAESDVLRLHFLRYGRSVGLVLAEIRAVLEMSSVGSSEELDVFAKFIADRAASLQLLSETIKGISTKIRRGETNEIQVLTDLAHLRSDLASLTSVESDVATEPEKPMRKRSSIPPK</sequence>
<evidence type="ECO:0000256" key="5">
    <source>
        <dbReference type="SAM" id="MobiDB-lite"/>
    </source>
</evidence>
<accession>A0ABS0HUI4</accession>
<dbReference type="Proteomes" id="UP000611708">
    <property type="component" value="Unassembled WGS sequence"/>
</dbReference>
<feature type="compositionally biased region" description="Basic residues" evidence="5">
    <location>
        <begin position="147"/>
        <end position="156"/>
    </location>
</feature>
<keyword evidence="4" id="KW-0804">Transcription</keyword>
<evidence type="ECO:0000256" key="2">
    <source>
        <dbReference type="ARBA" id="ARBA00023015"/>
    </source>
</evidence>
<feature type="region of interest" description="Disordered" evidence="5">
    <location>
        <begin position="134"/>
        <end position="156"/>
    </location>
</feature>
<keyword evidence="2" id="KW-0805">Transcription regulation</keyword>
<protein>
    <submittedName>
        <fullName evidence="7">MerR family transcriptional regulator</fullName>
    </submittedName>
</protein>
<dbReference type="PANTHER" id="PTHR30204">
    <property type="entry name" value="REDOX-CYCLING DRUG-SENSING TRANSCRIPTIONAL ACTIVATOR SOXR"/>
    <property type="match status" value="1"/>
</dbReference>
<gene>
    <name evidence="7" type="ORF">I2H36_13985</name>
</gene>
<dbReference type="Pfam" id="PF13411">
    <property type="entry name" value="MerR_1"/>
    <property type="match status" value="1"/>
</dbReference>
<dbReference type="EMBL" id="JADQDN010000006">
    <property type="protein sequence ID" value="MBF9197151.1"/>
    <property type="molecule type" value="Genomic_DNA"/>
</dbReference>
<evidence type="ECO:0000313" key="8">
    <source>
        <dbReference type="Proteomes" id="UP000611708"/>
    </source>
</evidence>
<evidence type="ECO:0000259" key="6">
    <source>
        <dbReference type="PROSITE" id="PS50937"/>
    </source>
</evidence>
<dbReference type="PROSITE" id="PS50937">
    <property type="entry name" value="HTH_MERR_2"/>
    <property type="match status" value="1"/>
</dbReference>
<name>A0ABS0HUI4_9HYPH</name>
<dbReference type="SMART" id="SM00422">
    <property type="entry name" value="HTH_MERR"/>
    <property type="match status" value="1"/>
</dbReference>
<comment type="caution">
    <text evidence="7">The sequence shown here is derived from an EMBL/GenBank/DDBJ whole genome shotgun (WGS) entry which is preliminary data.</text>
</comment>
<keyword evidence="8" id="KW-1185">Reference proteome</keyword>
<evidence type="ECO:0000256" key="1">
    <source>
        <dbReference type="ARBA" id="ARBA00022491"/>
    </source>
</evidence>
<dbReference type="InterPro" id="IPR009061">
    <property type="entry name" value="DNA-bd_dom_put_sf"/>
</dbReference>
<evidence type="ECO:0000256" key="3">
    <source>
        <dbReference type="ARBA" id="ARBA00023125"/>
    </source>
</evidence>
<proteinExistence type="predicted"/>
<feature type="domain" description="HTH merR-type" evidence="6">
    <location>
        <begin position="1"/>
        <end position="71"/>
    </location>
</feature>
<keyword evidence="3" id="KW-0238">DNA-binding</keyword>
<dbReference type="InterPro" id="IPR047057">
    <property type="entry name" value="MerR_fam"/>
</dbReference>
<keyword evidence="1" id="KW-0678">Repressor</keyword>
<evidence type="ECO:0000256" key="4">
    <source>
        <dbReference type="ARBA" id="ARBA00023163"/>
    </source>
</evidence>
<dbReference type="SUPFAM" id="SSF46955">
    <property type="entry name" value="Putative DNA-binding domain"/>
    <property type="match status" value="1"/>
</dbReference>
<dbReference type="PANTHER" id="PTHR30204:SF69">
    <property type="entry name" value="MERR-FAMILY TRANSCRIPTIONAL REGULATOR"/>
    <property type="match status" value="1"/>
</dbReference>
<dbReference type="Gene3D" id="1.10.1660.10">
    <property type="match status" value="1"/>
</dbReference>